<keyword evidence="1" id="KW-0732">Signal</keyword>
<dbReference type="EMBL" id="QZBZ01000638">
    <property type="protein sequence ID" value="TIA28189.1"/>
    <property type="molecule type" value="Genomic_DNA"/>
</dbReference>
<evidence type="ECO:0000313" key="4">
    <source>
        <dbReference type="Proteomes" id="UP000308724"/>
    </source>
</evidence>
<organism evidence="3 4">
    <name type="scientific">Aureobasidium pullulans</name>
    <name type="common">Black yeast</name>
    <name type="synonym">Pullularia pullulans</name>
    <dbReference type="NCBI Taxonomy" id="5580"/>
    <lineage>
        <taxon>Eukaryota</taxon>
        <taxon>Fungi</taxon>
        <taxon>Dikarya</taxon>
        <taxon>Ascomycota</taxon>
        <taxon>Pezizomycotina</taxon>
        <taxon>Dothideomycetes</taxon>
        <taxon>Dothideomycetidae</taxon>
        <taxon>Dothideales</taxon>
        <taxon>Saccotheciaceae</taxon>
        <taxon>Aureobasidium</taxon>
    </lineage>
</organism>
<comment type="caution">
    <text evidence="3">The sequence shown here is derived from an EMBL/GenBank/DDBJ whole genome shotgun (WGS) entry which is preliminary data.</text>
</comment>
<dbReference type="AlphaFoldDB" id="A0A4T0B2P7"/>
<dbReference type="GO" id="GO:0016798">
    <property type="term" value="F:hydrolase activity, acting on glycosyl bonds"/>
    <property type="evidence" value="ECO:0007669"/>
    <property type="project" value="UniProtKB-KW"/>
</dbReference>
<dbReference type="PANTHER" id="PTHR34987">
    <property type="entry name" value="C, PUTATIVE (AFU_ORTHOLOGUE AFUA_3G02880)-RELATED"/>
    <property type="match status" value="1"/>
</dbReference>
<dbReference type="Proteomes" id="UP000308724">
    <property type="component" value="Unassembled WGS sequence"/>
</dbReference>
<keyword evidence="3" id="KW-0326">Glycosidase</keyword>
<dbReference type="Pfam" id="PF17389">
    <property type="entry name" value="Bac_rhamnosid6H"/>
    <property type="match status" value="1"/>
</dbReference>
<accession>A0A4T0B2P7</accession>
<dbReference type="Gene3D" id="1.50.10.10">
    <property type="match status" value="1"/>
</dbReference>
<feature type="chain" id="PRO_5020654520" evidence="1">
    <location>
        <begin position="19"/>
        <end position="696"/>
    </location>
</feature>
<keyword evidence="3" id="KW-0378">Hydrolase</keyword>
<dbReference type="InterPro" id="IPR012341">
    <property type="entry name" value="6hp_glycosidase-like_sf"/>
</dbReference>
<feature type="domain" description="Alpha-L-rhamnosidase six-hairpin glycosidase" evidence="2">
    <location>
        <begin position="237"/>
        <end position="468"/>
    </location>
</feature>
<sequence>MVLGKAISLAALLGLAGAASPYSSYILAPSSRTLVPASVHNVNGTIKNANALTTSGSGESQMSAGSAVTYDYGKNIGGLASFFVSALPSSSHMVGLSFSESNMWISSYASDATKDSGLDEILWFNVTKPGNYSVEPLHVSGTSTCITAATALVVSLSKLRTYFNAMPARAESDLRSYTGYFHANDEKLNKVWYAGAYNDQLCIIPSSLGNSLQDVAANAQGTNQWFSNSTLSFSPPVLVDGAKRDRLIWPGDYAHSVPGVLLTTNDVTTLTASFNQILSQQFSNGALPYFTKPLYYSPEVGIATLQSLAVSFDYNLNSIIVMSQYYSYSGDIAFVLLNYGRIRNAVGFALGYRDPSGMVDVSSLLPLTWARSSYSGHNIEANALLVLALKRAAIFANAAGDSVTAILWLGFANSISDSVNKYLWNDEAGFYRNNETSTLYPQDGNSLAIIAGVANATQASTISKNLKSRWGQYGAPSPKLPGAVSPYISGHELQAHCLAGNCQAAIDLMRLMWHDFMLEDPRTTQSTFLEGYSFNGSIHYPAYANDARVSHAHGWSTGPIFALTNFVAGINVITPKTWVIYPQVGDLTSIDTGFTVGSGTYSLQYTTTSSGSKFSFSTPSGSTGTVILPIPACNAKMSIIPSGSSTYSFTKKVSGFTGLRSGSISSFGPSYVGSNNGTIYALNVPGGLYTATIQCT</sequence>
<name>A0A4T0B2P7_AURPU</name>
<evidence type="ECO:0000259" key="2">
    <source>
        <dbReference type="Pfam" id="PF17389"/>
    </source>
</evidence>
<proteinExistence type="predicted"/>
<evidence type="ECO:0000256" key="1">
    <source>
        <dbReference type="SAM" id="SignalP"/>
    </source>
</evidence>
<dbReference type="SUPFAM" id="SSF48208">
    <property type="entry name" value="Six-hairpin glycosidases"/>
    <property type="match status" value="1"/>
</dbReference>
<dbReference type="GO" id="GO:0005975">
    <property type="term" value="P:carbohydrate metabolic process"/>
    <property type="evidence" value="ECO:0007669"/>
    <property type="project" value="InterPro"/>
</dbReference>
<dbReference type="PANTHER" id="PTHR34987:SF6">
    <property type="entry name" value="ALPHA-L-RHAMNOSIDASE SIX-HAIRPIN GLYCOSIDASE DOMAIN-CONTAINING PROTEIN"/>
    <property type="match status" value="1"/>
</dbReference>
<protein>
    <submittedName>
        <fullName evidence="3">Six-hairpin glycosidase</fullName>
    </submittedName>
</protein>
<dbReference type="InterPro" id="IPR035396">
    <property type="entry name" value="Bac_rhamnosid6H"/>
</dbReference>
<feature type="signal peptide" evidence="1">
    <location>
        <begin position="1"/>
        <end position="18"/>
    </location>
</feature>
<evidence type="ECO:0000313" key="3">
    <source>
        <dbReference type="EMBL" id="TIA28189.1"/>
    </source>
</evidence>
<gene>
    <name evidence="3" type="ORF">D6C78_10859</name>
</gene>
<reference evidence="3 4" key="1">
    <citation type="submission" date="2018-10" db="EMBL/GenBank/DDBJ databases">
        <title>Fifty Aureobasidium pullulans genomes reveal a recombining polyextremotolerant generalist.</title>
        <authorList>
            <person name="Gostincar C."/>
            <person name="Turk M."/>
            <person name="Zajc J."/>
            <person name="Gunde-Cimerman N."/>
        </authorList>
    </citation>
    <scope>NUCLEOTIDE SEQUENCE [LARGE SCALE GENOMIC DNA]</scope>
    <source>
        <strain evidence="3 4">EXF-1645</strain>
    </source>
</reference>
<dbReference type="Gene3D" id="2.60.420.10">
    <property type="entry name" value="Maltose phosphorylase, domain 3"/>
    <property type="match status" value="1"/>
</dbReference>
<dbReference type="InterPro" id="IPR008928">
    <property type="entry name" value="6-hairpin_glycosidase_sf"/>
</dbReference>